<evidence type="ECO:0000313" key="3">
    <source>
        <dbReference type="Proteomes" id="UP000267145"/>
    </source>
</evidence>
<gene>
    <name evidence="2" type="ORF">D7B24_009438</name>
</gene>
<dbReference type="GeneID" id="39613127"/>
<feature type="compositionally biased region" description="Basic and acidic residues" evidence="1">
    <location>
        <begin position="1"/>
        <end position="13"/>
    </location>
</feature>
<dbReference type="EMBL" id="RBVV01000094">
    <property type="protein sequence ID" value="RNJ54746.1"/>
    <property type="molecule type" value="Genomic_DNA"/>
</dbReference>
<dbReference type="STRING" id="1051616.A0A3M9Y4P2"/>
<proteinExistence type="predicted"/>
<dbReference type="Proteomes" id="UP000267145">
    <property type="component" value="Unassembled WGS sequence"/>
</dbReference>
<reference evidence="2 3" key="1">
    <citation type="submission" date="2018-10" db="EMBL/GenBank/DDBJ databases">
        <title>Genome sequence of Verticillium nonalfalfae VnAa140.</title>
        <authorList>
            <person name="Stajich J.E."/>
            <person name="Kasson M.T."/>
        </authorList>
    </citation>
    <scope>NUCLEOTIDE SEQUENCE [LARGE SCALE GENOMIC DNA]</scope>
    <source>
        <strain evidence="2 3">VnAa140</strain>
    </source>
</reference>
<evidence type="ECO:0000313" key="2">
    <source>
        <dbReference type="EMBL" id="RNJ54746.1"/>
    </source>
</evidence>
<protein>
    <submittedName>
        <fullName evidence="2">Uncharacterized protein</fullName>
    </submittedName>
</protein>
<feature type="compositionally biased region" description="Basic and acidic residues" evidence="1">
    <location>
        <begin position="32"/>
        <end position="46"/>
    </location>
</feature>
<feature type="compositionally biased region" description="Polar residues" evidence="1">
    <location>
        <begin position="14"/>
        <end position="31"/>
    </location>
</feature>
<dbReference type="RefSeq" id="XP_028492904.1">
    <property type="nucleotide sequence ID" value="XM_028643512.1"/>
</dbReference>
<organism evidence="2 3">
    <name type="scientific">Verticillium nonalfalfae</name>
    <dbReference type="NCBI Taxonomy" id="1051616"/>
    <lineage>
        <taxon>Eukaryota</taxon>
        <taxon>Fungi</taxon>
        <taxon>Dikarya</taxon>
        <taxon>Ascomycota</taxon>
        <taxon>Pezizomycotina</taxon>
        <taxon>Sordariomycetes</taxon>
        <taxon>Hypocreomycetidae</taxon>
        <taxon>Glomerellales</taxon>
        <taxon>Plectosphaerellaceae</taxon>
        <taxon>Verticillium</taxon>
    </lineage>
</organism>
<sequence length="77" mass="9038">MKADMEVESRLLDQRNTSGAGSNQTVRINSNMHDERMSEREKERENSIQITPKELFKEFDVAMKVPIESRIRNTDLR</sequence>
<accession>A0A3M9Y4P2</accession>
<feature type="region of interest" description="Disordered" evidence="1">
    <location>
        <begin position="1"/>
        <end position="49"/>
    </location>
</feature>
<keyword evidence="3" id="KW-1185">Reference proteome</keyword>
<comment type="caution">
    <text evidence="2">The sequence shown here is derived from an EMBL/GenBank/DDBJ whole genome shotgun (WGS) entry which is preliminary data.</text>
</comment>
<dbReference type="AlphaFoldDB" id="A0A3M9Y4P2"/>
<name>A0A3M9Y4P2_9PEZI</name>
<evidence type="ECO:0000256" key="1">
    <source>
        <dbReference type="SAM" id="MobiDB-lite"/>
    </source>
</evidence>